<sequence>MTFCFLLKPPVPVKRWEGILDATKETPICTQRNPYIHQKEIAGQEDCLYLNVYTPKIPKNNDRGELLPVMVFFHGGGWMCGDSRTLMYGPEYLLDRDVVYVAPNYRLGPLGFLSTQDEQCPGNNGLKDQQEALRWIQKNIHSFGGNNESVTLFGESAGGASVHYHMLSPTSAGLFHKAISQSGTALVPWAEAPPGEARKQALRLAKLLDCPPAPSKKLIDCLRTRSDYDIINTEFSFYVMSHNFLTFYEWDYDPMTPFKAVVEPDLPGAFLVKSPREIPDAPTVPWMTGLTKNEGCLKSVWITANASKFDEFAGAFDAIAPITFYYENAADVDFVTQFLRDKYLNGRKGVLTAEEMDGILDVGVCHADDLMHLFPIYFLEKEFTKKDEEISQLIVDLWTNFATSGDPNKPLKISTKWEPLTDPNKMEKLDIGSDLIMSKYLASRARVWDDLPLWHKKPQHRFKDEL</sequence>
<dbReference type="EC" id="3.1.1.-" evidence="6"/>
<organism evidence="8 9">
    <name type="scientific">Eumeta variegata</name>
    <name type="common">Bagworm moth</name>
    <name type="synonym">Eumeta japonica</name>
    <dbReference type="NCBI Taxonomy" id="151549"/>
    <lineage>
        <taxon>Eukaryota</taxon>
        <taxon>Metazoa</taxon>
        <taxon>Ecdysozoa</taxon>
        <taxon>Arthropoda</taxon>
        <taxon>Hexapoda</taxon>
        <taxon>Insecta</taxon>
        <taxon>Pterygota</taxon>
        <taxon>Neoptera</taxon>
        <taxon>Endopterygota</taxon>
        <taxon>Lepidoptera</taxon>
        <taxon>Glossata</taxon>
        <taxon>Ditrysia</taxon>
        <taxon>Tineoidea</taxon>
        <taxon>Psychidae</taxon>
        <taxon>Oiketicinae</taxon>
        <taxon>Eumeta</taxon>
    </lineage>
</organism>
<proteinExistence type="inferred from homology"/>
<dbReference type="PROSITE" id="PS00941">
    <property type="entry name" value="CARBOXYLESTERASE_B_2"/>
    <property type="match status" value="1"/>
</dbReference>
<dbReference type="PANTHER" id="PTHR43142:SF1">
    <property type="entry name" value="CARBOXYLIC ESTER HYDROLASE"/>
    <property type="match status" value="1"/>
</dbReference>
<dbReference type="Gene3D" id="3.40.50.1820">
    <property type="entry name" value="alpha/beta hydrolase"/>
    <property type="match status" value="2"/>
</dbReference>
<evidence type="ECO:0000256" key="1">
    <source>
        <dbReference type="ARBA" id="ARBA00005964"/>
    </source>
</evidence>
<evidence type="ECO:0000256" key="3">
    <source>
        <dbReference type="ARBA" id="ARBA00022801"/>
    </source>
</evidence>
<dbReference type="EMBL" id="BGZK01001382">
    <property type="protein sequence ID" value="GBP78712.1"/>
    <property type="molecule type" value="Genomic_DNA"/>
</dbReference>
<evidence type="ECO:0000313" key="8">
    <source>
        <dbReference type="EMBL" id="GBP78712.1"/>
    </source>
</evidence>
<keyword evidence="9" id="KW-1185">Reference proteome</keyword>
<dbReference type="InterPro" id="IPR019819">
    <property type="entry name" value="Carboxylesterase_B_CS"/>
</dbReference>
<protein>
    <recommendedName>
        <fullName evidence="6">Carboxylic ester hydrolase</fullName>
        <ecNumber evidence="6">3.1.1.-</ecNumber>
    </recommendedName>
</protein>
<reference evidence="8 9" key="1">
    <citation type="journal article" date="2019" name="Commun. Biol.">
        <title>The bagworm genome reveals a unique fibroin gene that provides high tensile strength.</title>
        <authorList>
            <person name="Kono N."/>
            <person name="Nakamura H."/>
            <person name="Ohtoshi R."/>
            <person name="Tomita M."/>
            <person name="Numata K."/>
            <person name="Arakawa K."/>
        </authorList>
    </citation>
    <scope>NUCLEOTIDE SEQUENCE [LARGE SCALE GENOMIC DNA]</scope>
</reference>
<keyword evidence="3 6" id="KW-0378">Hydrolase</keyword>
<dbReference type="InterPro" id="IPR029058">
    <property type="entry name" value="AB_hydrolase_fold"/>
</dbReference>
<dbReference type="PANTHER" id="PTHR43142">
    <property type="entry name" value="CARBOXYLIC ESTER HYDROLASE"/>
    <property type="match status" value="1"/>
</dbReference>
<evidence type="ECO:0000256" key="4">
    <source>
        <dbReference type="ARBA" id="ARBA00023157"/>
    </source>
</evidence>
<gene>
    <name evidence="8" type="ORF">EVAR_65456_1</name>
</gene>
<accession>A0A4C1YUX7</accession>
<evidence type="ECO:0000313" key="9">
    <source>
        <dbReference type="Proteomes" id="UP000299102"/>
    </source>
</evidence>
<evidence type="ECO:0000256" key="6">
    <source>
        <dbReference type="RuleBase" id="RU361235"/>
    </source>
</evidence>
<evidence type="ECO:0000256" key="5">
    <source>
        <dbReference type="ARBA" id="ARBA00023180"/>
    </source>
</evidence>
<feature type="domain" description="Carboxylesterase type B" evidence="7">
    <location>
        <begin position="362"/>
        <end position="436"/>
    </location>
</feature>
<evidence type="ECO:0000259" key="7">
    <source>
        <dbReference type="Pfam" id="PF00135"/>
    </source>
</evidence>
<comment type="caution">
    <text evidence="8">The sequence shown here is derived from an EMBL/GenBank/DDBJ whole genome shotgun (WGS) entry which is preliminary data.</text>
</comment>
<dbReference type="PROSITE" id="PS00122">
    <property type="entry name" value="CARBOXYLESTERASE_B_1"/>
    <property type="match status" value="1"/>
</dbReference>
<feature type="domain" description="Carboxylesterase type B" evidence="7">
    <location>
        <begin position="8"/>
        <end position="344"/>
    </location>
</feature>
<dbReference type="InterPro" id="IPR002018">
    <property type="entry name" value="CarbesteraseB"/>
</dbReference>
<dbReference type="AlphaFoldDB" id="A0A4C1YUX7"/>
<comment type="similarity">
    <text evidence="1 6">Belongs to the type-B carboxylesterase/lipase family.</text>
</comment>
<dbReference type="OrthoDB" id="19653at2759"/>
<keyword evidence="5" id="KW-0325">Glycoprotein</keyword>
<evidence type="ECO:0000256" key="2">
    <source>
        <dbReference type="ARBA" id="ARBA00022487"/>
    </source>
</evidence>
<dbReference type="Pfam" id="PF00135">
    <property type="entry name" value="COesterase"/>
    <property type="match status" value="2"/>
</dbReference>
<name>A0A4C1YUX7_EUMVA</name>
<keyword evidence="2" id="KW-0719">Serine esterase</keyword>
<dbReference type="Proteomes" id="UP000299102">
    <property type="component" value="Unassembled WGS sequence"/>
</dbReference>
<dbReference type="GO" id="GO:0052689">
    <property type="term" value="F:carboxylic ester hydrolase activity"/>
    <property type="evidence" value="ECO:0007669"/>
    <property type="project" value="UniProtKB-KW"/>
</dbReference>
<dbReference type="InterPro" id="IPR019826">
    <property type="entry name" value="Carboxylesterase_B_AS"/>
</dbReference>
<keyword evidence="4" id="KW-1015">Disulfide bond</keyword>
<dbReference type="STRING" id="151549.A0A4C1YUX7"/>
<dbReference type="SUPFAM" id="SSF53474">
    <property type="entry name" value="alpha/beta-Hydrolases"/>
    <property type="match status" value="1"/>
</dbReference>